<dbReference type="Pfam" id="PF01663">
    <property type="entry name" value="Phosphodiest"/>
    <property type="match status" value="1"/>
</dbReference>
<accession>A0A9X2Z4S5</accession>
<sequence>MNESAATSEEGESKKSNQWTRREAMKAMGAAGLASLAPQVSSAADRPESRPAAPDQPNILFILTDDHAVQGLSCYGSRLMETPGLDRIAEEGVRFDNAFVTNSLCAPSRASMLTGKYSHEHGVTENIFGDKEPFDNTQMTFPKRLQEAGYTTLQVGKWHLESDPSGFDYWKRLPNQGRYYDPVFLEKPEDGGEPNRFQESGYVTDIIVQDTIDLIEEHRGEGEPFCMLSWHKAPHRGWKPAERHEDLFTNAPFPPPPTFNDDYFSRASPATHAEMSIANMPDWADEQPDGLSEMERKHWNYQRYMKEYQRTVKAFDEGVERLLDYLDETGLADNTLVVYATDNGMFIGEHGYYDKRFMYEESIRIPLLMRYPPVIEPGTVEDRVVRNIDFAPTFMDIAGVEIPDEVQGRSLRPLMEGREQADWDEPLYYHYYEYPGPHKVRPHYGIRTERYKLIYYYTVEEWELFDLRRDPHELQNVVDAPKYRSVVRDLKEEIQARRDQYGDTTGKDVPL</sequence>
<dbReference type="CDD" id="cd16031">
    <property type="entry name" value="G6S_like"/>
    <property type="match status" value="1"/>
</dbReference>
<name>A0A9X2Z4S5_9BACT</name>
<organism evidence="5 6">
    <name type="scientific">Salinibacter ruber</name>
    <dbReference type="NCBI Taxonomy" id="146919"/>
    <lineage>
        <taxon>Bacteria</taxon>
        <taxon>Pseudomonadati</taxon>
        <taxon>Rhodothermota</taxon>
        <taxon>Rhodothermia</taxon>
        <taxon>Rhodothermales</taxon>
        <taxon>Salinibacteraceae</taxon>
        <taxon>Salinibacter</taxon>
    </lineage>
</organism>
<dbReference type="InterPro" id="IPR032506">
    <property type="entry name" value="SGSH_C"/>
</dbReference>
<feature type="compositionally biased region" description="Basic and acidic residues" evidence="3">
    <location>
        <begin position="11"/>
        <end position="25"/>
    </location>
</feature>
<evidence type="ECO:0000256" key="1">
    <source>
        <dbReference type="ARBA" id="ARBA00008779"/>
    </source>
</evidence>
<dbReference type="Gene3D" id="3.40.720.10">
    <property type="entry name" value="Alkaline Phosphatase, subunit A"/>
    <property type="match status" value="1"/>
</dbReference>
<dbReference type="InterPro" id="IPR006311">
    <property type="entry name" value="TAT_signal"/>
</dbReference>
<dbReference type="AlphaFoldDB" id="A0A9X2Z4S5"/>
<evidence type="ECO:0000313" key="6">
    <source>
        <dbReference type="Proteomes" id="UP001155010"/>
    </source>
</evidence>
<dbReference type="PROSITE" id="PS00523">
    <property type="entry name" value="SULFATASE_1"/>
    <property type="match status" value="1"/>
</dbReference>
<evidence type="ECO:0000259" key="4">
    <source>
        <dbReference type="Pfam" id="PF16347"/>
    </source>
</evidence>
<dbReference type="PANTHER" id="PTHR43108:SF6">
    <property type="entry name" value="N-SULPHOGLUCOSAMINE SULPHOHYDROLASE"/>
    <property type="match status" value="1"/>
</dbReference>
<feature type="region of interest" description="Disordered" evidence="3">
    <location>
        <begin position="1"/>
        <end position="56"/>
    </location>
</feature>
<proteinExistence type="inferred from homology"/>
<dbReference type="InterPro" id="IPR017850">
    <property type="entry name" value="Alkaline_phosphatase_core_sf"/>
</dbReference>
<dbReference type="GO" id="GO:0016787">
    <property type="term" value="F:hydrolase activity"/>
    <property type="evidence" value="ECO:0007669"/>
    <property type="project" value="UniProtKB-KW"/>
</dbReference>
<evidence type="ECO:0000256" key="3">
    <source>
        <dbReference type="SAM" id="MobiDB-lite"/>
    </source>
</evidence>
<dbReference type="Proteomes" id="UP001155010">
    <property type="component" value="Unassembled WGS sequence"/>
</dbReference>
<dbReference type="PROSITE" id="PS51318">
    <property type="entry name" value="TAT"/>
    <property type="match status" value="1"/>
</dbReference>
<dbReference type="Pfam" id="PF16347">
    <property type="entry name" value="SGSH_C"/>
    <property type="match status" value="1"/>
</dbReference>
<reference evidence="5" key="1">
    <citation type="submission" date="2022-08" db="EMBL/GenBank/DDBJ databases">
        <title>Genomic Encyclopedia of Type Strains, Phase V (KMG-V): Genome sequencing to study the core and pangenomes of soil and plant-associated prokaryotes.</title>
        <authorList>
            <person name="Whitman W."/>
        </authorList>
    </citation>
    <scope>NUCLEOTIDE SEQUENCE</scope>
    <source>
        <strain evidence="5">SP2017</strain>
    </source>
</reference>
<dbReference type="InterPro" id="IPR024607">
    <property type="entry name" value="Sulfatase_CS"/>
</dbReference>
<dbReference type="SUPFAM" id="SSF53649">
    <property type="entry name" value="Alkaline phosphatase-like"/>
    <property type="match status" value="1"/>
</dbReference>
<dbReference type="RefSeq" id="WP_259082311.1">
    <property type="nucleotide sequence ID" value="NZ_JANUBA010000007.1"/>
</dbReference>
<keyword evidence="2" id="KW-0378">Hydrolase</keyword>
<evidence type="ECO:0000313" key="5">
    <source>
        <dbReference type="EMBL" id="MCS3952834.1"/>
    </source>
</evidence>
<dbReference type="PANTHER" id="PTHR43108">
    <property type="entry name" value="N-ACETYLGLUCOSAMINE-6-SULFATASE FAMILY MEMBER"/>
    <property type="match status" value="1"/>
</dbReference>
<evidence type="ECO:0000256" key="2">
    <source>
        <dbReference type="ARBA" id="ARBA00022801"/>
    </source>
</evidence>
<feature type="domain" description="N-sulphoglucosamine sulphohydrolase C-terminal" evidence="4">
    <location>
        <begin position="348"/>
        <end position="499"/>
    </location>
</feature>
<comment type="similarity">
    <text evidence="1">Belongs to the sulfatase family.</text>
</comment>
<gene>
    <name evidence="5" type="ORF">GGP83_002807</name>
</gene>
<protein>
    <submittedName>
        <fullName evidence="5">Arylsulfatase A-like enzyme</fullName>
    </submittedName>
</protein>
<dbReference type="EMBL" id="JANUBB010000012">
    <property type="protein sequence ID" value="MCS3952834.1"/>
    <property type="molecule type" value="Genomic_DNA"/>
</dbReference>
<dbReference type="InterPro" id="IPR002591">
    <property type="entry name" value="Phosphodiest/P_Trfase"/>
</dbReference>
<dbReference type="PROSITE" id="PS00149">
    <property type="entry name" value="SULFATASE_2"/>
    <property type="match status" value="1"/>
</dbReference>
<comment type="caution">
    <text evidence="5">The sequence shown here is derived from an EMBL/GenBank/DDBJ whole genome shotgun (WGS) entry which is preliminary data.</text>
</comment>